<sequence length="703" mass="80098">MAGSCSANISEFAFHPQAISFKVVEGSKSRVCTAVYANPRVDLRQQVWAHLRELGGRITLPWLVLWDFNEIMLSTECRGGRFSVSRASKFMEVLNDCNLLDMGAKGLRFTWYRNQRGVVLAKRLDRAVCNIAWQAMFPKAYVENLCRVYSDHCPLLLRREGSRDNSHDRPFRFQAAWATHKDFERVVREAWCRSTPTLASGLQVVRVDAIKFNHEVFGNIITRKKALQRRLRGVQLQLEIGESESLSRLEKGIQVELDETCLQEEFLWFQKSREKWVRFGDRNTSFFHAQTLARRRRNKIQGLFLPDGSWHTDPVVLKTEAVRFYTDLFSINNDQESLDMHIGVPPGLGVEAQSALIAPVTKEEVRWAVMSMKSYKAPGPDGFQPFFFKQYWPIVGDELWRTVKDAFRLGFSEVSLLETQMVLIPKVDHPVSLKEFRPISLCNVAWKVISKVLVARLRPFLQEVIGPFQGSFIPGRGTRDHSIIAQEAFHFVRKEGSGEGSLALKIDLEKAYDRVRWDFLESTLVQFGFPPVTIQLIMWGLKNSTISLLWNGSTLPSFAPSRGLRQGDPLSPYLFVFCMERLALRISEMLQGGQWKPIQLSPGGLLLSHLLFADDILLFCQASEGQAHLVALILEEFSHSSGLKVNLTKSKFVSSRRVSQRRIDTLEGLLGIGHTTPIGKYLGVPMTHGQPRCVDFYDVMDKI</sequence>
<name>A0A151QMR0_CAJCA</name>
<dbReference type="PROSITE" id="PS50878">
    <property type="entry name" value="RT_POL"/>
    <property type="match status" value="1"/>
</dbReference>
<dbReference type="EMBL" id="KQ485856">
    <property type="protein sequence ID" value="KYP31575.1"/>
    <property type="molecule type" value="Genomic_DNA"/>
</dbReference>
<dbReference type="InterPro" id="IPR043502">
    <property type="entry name" value="DNA/RNA_pol_sf"/>
</dbReference>
<keyword evidence="3" id="KW-1185">Reference proteome</keyword>
<evidence type="ECO:0000259" key="1">
    <source>
        <dbReference type="PROSITE" id="PS50878"/>
    </source>
</evidence>
<dbReference type="Pfam" id="PF00078">
    <property type="entry name" value="RVT_1"/>
    <property type="match status" value="1"/>
</dbReference>
<dbReference type="SUPFAM" id="SSF56219">
    <property type="entry name" value="DNase I-like"/>
    <property type="match status" value="1"/>
</dbReference>
<dbReference type="CDD" id="cd01650">
    <property type="entry name" value="RT_nLTR_like"/>
    <property type="match status" value="1"/>
</dbReference>
<dbReference type="Proteomes" id="UP000075243">
    <property type="component" value="Unassembled WGS sequence"/>
</dbReference>
<evidence type="ECO:0000313" key="2">
    <source>
        <dbReference type="EMBL" id="KYP31575.1"/>
    </source>
</evidence>
<protein>
    <submittedName>
        <fullName evidence="2">Transposon TX1 uncharacterized</fullName>
    </submittedName>
</protein>
<gene>
    <name evidence="2" type="ORF">KK1_048020</name>
</gene>
<accession>A0A151QMR0</accession>
<proteinExistence type="predicted"/>
<dbReference type="InterPro" id="IPR000477">
    <property type="entry name" value="RT_dom"/>
</dbReference>
<dbReference type="Gene3D" id="3.60.10.10">
    <property type="entry name" value="Endonuclease/exonuclease/phosphatase"/>
    <property type="match status" value="1"/>
</dbReference>
<dbReference type="AlphaFoldDB" id="A0A151QMR0"/>
<dbReference type="OMA" id="AVCNIAW"/>
<dbReference type="Gramene" id="C.cajan_45280.t">
    <property type="protein sequence ID" value="C.cajan_45280.t.cds1"/>
    <property type="gene ID" value="C.cajan_45280"/>
</dbReference>
<dbReference type="SUPFAM" id="SSF56672">
    <property type="entry name" value="DNA/RNA polymerases"/>
    <property type="match status" value="1"/>
</dbReference>
<reference evidence="2" key="1">
    <citation type="journal article" date="2012" name="Nat. Biotechnol.">
        <title>Draft genome sequence of pigeonpea (Cajanus cajan), an orphan legume crop of resource-poor farmers.</title>
        <authorList>
            <person name="Varshney R.K."/>
            <person name="Chen W."/>
            <person name="Li Y."/>
            <person name="Bharti A.K."/>
            <person name="Saxena R.K."/>
            <person name="Schlueter J.A."/>
            <person name="Donoghue M.T."/>
            <person name="Azam S."/>
            <person name="Fan G."/>
            <person name="Whaley A.M."/>
            <person name="Farmer A.D."/>
            <person name="Sheridan J."/>
            <person name="Iwata A."/>
            <person name="Tuteja R."/>
            <person name="Penmetsa R.V."/>
            <person name="Wu W."/>
            <person name="Upadhyaya H.D."/>
            <person name="Yang S.P."/>
            <person name="Shah T."/>
            <person name="Saxena K.B."/>
            <person name="Michael T."/>
            <person name="McCombie W.R."/>
            <person name="Yang B."/>
            <person name="Zhang G."/>
            <person name="Yang H."/>
            <person name="Wang J."/>
            <person name="Spillane C."/>
            <person name="Cook D.R."/>
            <person name="May G.D."/>
            <person name="Xu X."/>
            <person name="Jackson S.A."/>
        </authorList>
    </citation>
    <scope>NUCLEOTIDE SEQUENCE [LARGE SCALE GENOMIC DNA]</scope>
</reference>
<organism evidence="2 3">
    <name type="scientific">Cajanus cajan</name>
    <name type="common">Pigeon pea</name>
    <name type="synonym">Cajanus indicus</name>
    <dbReference type="NCBI Taxonomy" id="3821"/>
    <lineage>
        <taxon>Eukaryota</taxon>
        <taxon>Viridiplantae</taxon>
        <taxon>Streptophyta</taxon>
        <taxon>Embryophyta</taxon>
        <taxon>Tracheophyta</taxon>
        <taxon>Spermatophyta</taxon>
        <taxon>Magnoliopsida</taxon>
        <taxon>eudicotyledons</taxon>
        <taxon>Gunneridae</taxon>
        <taxon>Pentapetalae</taxon>
        <taxon>rosids</taxon>
        <taxon>fabids</taxon>
        <taxon>Fabales</taxon>
        <taxon>Fabaceae</taxon>
        <taxon>Papilionoideae</taxon>
        <taxon>50 kb inversion clade</taxon>
        <taxon>NPAAA clade</taxon>
        <taxon>indigoferoid/millettioid clade</taxon>
        <taxon>Phaseoleae</taxon>
        <taxon>Cajanus</taxon>
    </lineage>
</organism>
<feature type="domain" description="Reverse transcriptase" evidence="1">
    <location>
        <begin position="405"/>
        <end position="686"/>
    </location>
</feature>
<dbReference type="PANTHER" id="PTHR19446">
    <property type="entry name" value="REVERSE TRANSCRIPTASES"/>
    <property type="match status" value="1"/>
</dbReference>
<dbReference type="InterPro" id="IPR036691">
    <property type="entry name" value="Endo/exonu/phosph_ase_sf"/>
</dbReference>
<evidence type="ECO:0000313" key="3">
    <source>
        <dbReference type="Proteomes" id="UP000075243"/>
    </source>
</evidence>